<dbReference type="PANTHER" id="PTHR48104:SF30">
    <property type="entry name" value="METACASPASE-1"/>
    <property type="match status" value="1"/>
</dbReference>
<dbReference type="AlphaFoldDB" id="A0AAW0A0F9"/>
<dbReference type="GO" id="GO:0004197">
    <property type="term" value="F:cysteine-type endopeptidase activity"/>
    <property type="evidence" value="ECO:0007669"/>
    <property type="project" value="TreeGrafter"/>
</dbReference>
<dbReference type="InterPro" id="IPR050452">
    <property type="entry name" value="Metacaspase"/>
</dbReference>
<feature type="region of interest" description="Disordered" evidence="2">
    <location>
        <begin position="1"/>
        <end position="20"/>
    </location>
</feature>
<dbReference type="EMBL" id="JAWWNJ010000095">
    <property type="protein sequence ID" value="KAK6996932.1"/>
    <property type="molecule type" value="Genomic_DNA"/>
</dbReference>
<evidence type="ECO:0000256" key="2">
    <source>
        <dbReference type="SAM" id="MobiDB-lite"/>
    </source>
</evidence>
<keyword evidence="4" id="KW-1185">Reference proteome</keyword>
<organism evidence="3 4">
    <name type="scientific">Favolaschia claudopus</name>
    <dbReference type="NCBI Taxonomy" id="2862362"/>
    <lineage>
        <taxon>Eukaryota</taxon>
        <taxon>Fungi</taxon>
        <taxon>Dikarya</taxon>
        <taxon>Basidiomycota</taxon>
        <taxon>Agaricomycotina</taxon>
        <taxon>Agaricomycetes</taxon>
        <taxon>Agaricomycetidae</taxon>
        <taxon>Agaricales</taxon>
        <taxon>Marasmiineae</taxon>
        <taxon>Mycenaceae</taxon>
        <taxon>Favolaschia</taxon>
    </lineage>
</organism>
<accession>A0AAW0A0F9</accession>
<comment type="caution">
    <text evidence="3">The sequence shown here is derived from an EMBL/GenBank/DDBJ whole genome shotgun (WGS) entry which is preliminary data.</text>
</comment>
<evidence type="ECO:0000313" key="4">
    <source>
        <dbReference type="Proteomes" id="UP001362999"/>
    </source>
</evidence>
<feature type="region of interest" description="Disordered" evidence="2">
    <location>
        <begin position="459"/>
        <end position="494"/>
    </location>
</feature>
<gene>
    <name evidence="3" type="ORF">R3P38DRAFT_1948613</name>
</gene>
<dbReference type="Proteomes" id="UP001362999">
    <property type="component" value="Unassembled WGS sequence"/>
</dbReference>
<feature type="compositionally biased region" description="Polar residues" evidence="2">
    <location>
        <begin position="461"/>
        <end position="477"/>
    </location>
</feature>
<reference evidence="3 4" key="1">
    <citation type="journal article" date="2024" name="J Genomics">
        <title>Draft genome sequencing and assembly of Favolaschia claudopus CIRM-BRFM 2984 isolated from oak limbs.</title>
        <authorList>
            <person name="Navarro D."/>
            <person name="Drula E."/>
            <person name="Chaduli D."/>
            <person name="Cazenave R."/>
            <person name="Ahrendt S."/>
            <person name="Wang J."/>
            <person name="Lipzen A."/>
            <person name="Daum C."/>
            <person name="Barry K."/>
            <person name="Grigoriev I.V."/>
            <person name="Favel A."/>
            <person name="Rosso M.N."/>
            <person name="Martin F."/>
        </authorList>
    </citation>
    <scope>NUCLEOTIDE SEQUENCE [LARGE SCALE GENOMIC DNA]</scope>
    <source>
        <strain evidence="3 4">CIRM-BRFM 2984</strain>
    </source>
</reference>
<proteinExistence type="inferred from homology"/>
<comment type="similarity">
    <text evidence="1">Belongs to the peptidase C14B family.</text>
</comment>
<protein>
    <submittedName>
        <fullName evidence="3">Metacaspase type II</fullName>
    </submittedName>
</protein>
<name>A0AAW0A0F9_9AGAR</name>
<evidence type="ECO:0000256" key="1">
    <source>
        <dbReference type="ARBA" id="ARBA00009005"/>
    </source>
</evidence>
<dbReference type="PANTHER" id="PTHR48104">
    <property type="entry name" value="METACASPASE-4"/>
    <property type="match status" value="1"/>
</dbReference>
<dbReference type="GO" id="GO:0005737">
    <property type="term" value="C:cytoplasm"/>
    <property type="evidence" value="ECO:0007669"/>
    <property type="project" value="TreeGrafter"/>
</dbReference>
<dbReference type="Gene3D" id="3.40.50.12660">
    <property type="match status" value="1"/>
</dbReference>
<evidence type="ECO:0000313" key="3">
    <source>
        <dbReference type="EMBL" id="KAK6996932.1"/>
    </source>
</evidence>
<sequence>MAHIDLENGSQFSLSQPFDSAPIPGNDDYTGRKRALLIGIRACTSDGYPDLDMAHDDVYKMRDLLIKVYQYEESEITILLDDGVHVQPTRNNILAAIVVFVKNVKAGDRLCFHYSGCSIKAPNPNWRSSDQPDDLITCLVPCDGEQMKILNTELRDILVRPLPAGSCLVAILDADYSGSLLGRFASVFHFFHFPVHTQSSTTALKHYRCNRVYVPWLWRGRRDSELIRSTIVRRGARLVSLPQNLRRWLAPYLPTRHPIAPNGRQPSNIGTEAITISRRTATTTTSPTTPLRTSPLTRLRVGGKLSLGMLRTLSLSSQSSGCALKPDTQITDDDNWILHEEEDAVRRCESPLGQLLCSGWCRNVEGGSTMFEEDWGDVKADVISLASCKYSQPAWGEGITMIVVLAQVLRENPNRSLQDILTQISHGINSGALVRHSDFRRYKAEYKVYTSYLMHQPKQLDGSNRSSASLNTPSNPGILSHSELPPTTSRPCGGSKKSVLLHEVCEQTHAMAFKSLEEGYDSYLTSAFQNPELSSPRPLDMNRPWRM</sequence>
<dbReference type="GO" id="GO:0006508">
    <property type="term" value="P:proteolysis"/>
    <property type="evidence" value="ECO:0007669"/>
    <property type="project" value="TreeGrafter"/>
</dbReference>
<feature type="compositionally biased region" description="Polar residues" evidence="2">
    <location>
        <begin position="8"/>
        <end position="18"/>
    </location>
</feature>